<dbReference type="CDD" id="cd02541">
    <property type="entry name" value="UGPase_prokaryotic"/>
    <property type="match status" value="1"/>
</dbReference>
<evidence type="ECO:0000256" key="6">
    <source>
        <dbReference type="ARBA" id="ARBA00048128"/>
    </source>
</evidence>
<dbReference type="PANTHER" id="PTHR43197">
    <property type="entry name" value="UTP--GLUCOSE-1-PHOSPHATE URIDYLYLTRANSFERASE"/>
    <property type="match status" value="1"/>
</dbReference>
<comment type="catalytic activity">
    <reaction evidence="6 7">
        <text>alpha-D-glucose 1-phosphate + UTP + H(+) = UDP-alpha-D-glucose + diphosphate</text>
        <dbReference type="Rhea" id="RHEA:19889"/>
        <dbReference type="ChEBI" id="CHEBI:15378"/>
        <dbReference type="ChEBI" id="CHEBI:33019"/>
        <dbReference type="ChEBI" id="CHEBI:46398"/>
        <dbReference type="ChEBI" id="CHEBI:58601"/>
        <dbReference type="ChEBI" id="CHEBI:58885"/>
        <dbReference type="EC" id="2.7.7.9"/>
    </reaction>
</comment>
<name>A0ABR6YM78_9BURK</name>
<proteinExistence type="inferred from homology"/>
<accession>A0ABR6YM78</accession>
<organism evidence="9 10">
    <name type="scientific">Undibacterium griseum</name>
    <dbReference type="NCBI Taxonomy" id="2762295"/>
    <lineage>
        <taxon>Bacteria</taxon>
        <taxon>Pseudomonadati</taxon>
        <taxon>Pseudomonadota</taxon>
        <taxon>Betaproteobacteria</taxon>
        <taxon>Burkholderiales</taxon>
        <taxon>Oxalobacteraceae</taxon>
        <taxon>Undibacterium</taxon>
    </lineage>
</organism>
<evidence type="ECO:0000259" key="8">
    <source>
        <dbReference type="Pfam" id="PF00483"/>
    </source>
</evidence>
<keyword evidence="10" id="KW-1185">Reference proteome</keyword>
<comment type="caution">
    <text evidence="9">The sequence shown here is derived from an EMBL/GenBank/DDBJ whole genome shotgun (WGS) entry which is preliminary data.</text>
</comment>
<dbReference type="EMBL" id="JACOGC010000002">
    <property type="protein sequence ID" value="MBC3885002.1"/>
    <property type="molecule type" value="Genomic_DNA"/>
</dbReference>
<dbReference type="InterPro" id="IPR005835">
    <property type="entry name" value="NTP_transferase_dom"/>
</dbReference>
<evidence type="ECO:0000256" key="1">
    <source>
        <dbReference type="ARBA" id="ARBA00006890"/>
    </source>
</evidence>
<dbReference type="SUPFAM" id="SSF53448">
    <property type="entry name" value="Nucleotide-diphospho-sugar transferases"/>
    <property type="match status" value="1"/>
</dbReference>
<dbReference type="Gene3D" id="3.90.550.10">
    <property type="entry name" value="Spore Coat Polysaccharide Biosynthesis Protein SpsA, Chain A"/>
    <property type="match status" value="1"/>
</dbReference>
<dbReference type="PANTHER" id="PTHR43197:SF1">
    <property type="entry name" value="UTP--GLUCOSE-1-PHOSPHATE URIDYLYLTRANSFERASE"/>
    <property type="match status" value="1"/>
</dbReference>
<gene>
    <name evidence="9" type="primary">galU</name>
    <name evidence="9" type="ORF">H8K27_07675</name>
</gene>
<comment type="similarity">
    <text evidence="1 7">Belongs to the UDPGP type 2 family.</text>
</comment>
<keyword evidence="5 7" id="KW-0548">Nucleotidyltransferase</keyword>
<dbReference type="GO" id="GO:0003983">
    <property type="term" value="F:UTP:glucose-1-phosphate uridylyltransferase activity"/>
    <property type="evidence" value="ECO:0007669"/>
    <property type="project" value="UniProtKB-EC"/>
</dbReference>
<dbReference type="RefSeq" id="WP_186862555.1">
    <property type="nucleotide sequence ID" value="NZ_JACOGC010000002.1"/>
</dbReference>
<evidence type="ECO:0000256" key="3">
    <source>
        <dbReference type="ARBA" id="ARBA00019048"/>
    </source>
</evidence>
<evidence type="ECO:0000256" key="5">
    <source>
        <dbReference type="ARBA" id="ARBA00022695"/>
    </source>
</evidence>
<evidence type="ECO:0000256" key="2">
    <source>
        <dbReference type="ARBA" id="ARBA00012415"/>
    </source>
</evidence>
<dbReference type="Proteomes" id="UP000613113">
    <property type="component" value="Unassembled WGS sequence"/>
</dbReference>
<evidence type="ECO:0000313" key="10">
    <source>
        <dbReference type="Proteomes" id="UP000613113"/>
    </source>
</evidence>
<dbReference type="InterPro" id="IPR005771">
    <property type="entry name" value="GalU_uridylyltTrfase_bac/arc"/>
</dbReference>
<evidence type="ECO:0000256" key="7">
    <source>
        <dbReference type="RuleBase" id="RU361259"/>
    </source>
</evidence>
<dbReference type="Pfam" id="PF00483">
    <property type="entry name" value="NTP_transferase"/>
    <property type="match status" value="1"/>
</dbReference>
<reference evidence="9 10" key="1">
    <citation type="submission" date="2020-08" db="EMBL/GenBank/DDBJ databases">
        <title>Novel species isolated from subtropical streams in China.</title>
        <authorList>
            <person name="Lu H."/>
        </authorList>
    </citation>
    <scope>NUCLEOTIDE SEQUENCE [LARGE SCALE GENOMIC DNA]</scope>
    <source>
        <strain evidence="9 10">FT31W</strain>
    </source>
</reference>
<evidence type="ECO:0000256" key="4">
    <source>
        <dbReference type="ARBA" id="ARBA00022679"/>
    </source>
</evidence>
<dbReference type="InterPro" id="IPR029044">
    <property type="entry name" value="Nucleotide-diphossugar_trans"/>
</dbReference>
<keyword evidence="4 7" id="KW-0808">Transferase</keyword>
<dbReference type="NCBIfam" id="TIGR01099">
    <property type="entry name" value="galU"/>
    <property type="match status" value="1"/>
</dbReference>
<dbReference type="EC" id="2.7.7.9" evidence="2 7"/>
<protein>
    <recommendedName>
        <fullName evidence="3 7">UTP--glucose-1-phosphate uridylyltransferase</fullName>
        <ecNumber evidence="2 7">2.7.7.9</ecNumber>
    </recommendedName>
    <alternativeName>
        <fullName evidence="7">UDP-glucose pyrophosphorylase</fullName>
    </alternativeName>
</protein>
<sequence length="291" mass="31893">MRKIKKAVFPVAGLGSRFLPATKAQPKEMLPIVDKPLIQYAVEEAVEAGITEMVFITGRNKRAIEDHFDKAYELESELEAAGKEALLDLVRNVIPKNINCIYIRQPAALGLGHAVLCARPVIGDDPFAVLLADDLMDADPGQPSVMAQMAQQYEQEGGSIIAVQDVPREFTRQYGIVSGTPYKDRLERMQGIVEKPMPDVAPSTLAVVGRYILSGRIFSYLENLGKGSGGEIQLTDGIAAMLKDFPVYAYRPSATRYDCGSKLGYLKASVALGLKHKETSVEFAEFLKNIK</sequence>
<feature type="domain" description="Nucleotidyl transferase" evidence="8">
    <location>
        <begin position="11"/>
        <end position="270"/>
    </location>
</feature>
<evidence type="ECO:0000313" key="9">
    <source>
        <dbReference type="EMBL" id="MBC3885002.1"/>
    </source>
</evidence>